<sequence length="611" mass="70873">MKTIAVYIRKSREDKSKKNSSLKEQKLLGEEFCDNNGYKAKIYDDGIISGTIKTRPQFQKMIADIKADKLHGVFIWNTDRLARDVGAFETLAEVMRDTKTLLFDNGAEIDLNDPNQSMMYTMKSAMDAHYAKVTKSKIKTVLKRNFNTGKVHGRSTYGYTTDSNNHIVIDEEESKIVIEIYELSNKGITPFKIAEHLNKQGELTKYNKLGGELTIINKYTGKKTTKKKEDIDWAESTVRRILTNPIYRGERIITHNKKNKPETKKYTAPAIIDDRLWYSVNKKFNKYNSGKNTEYKYLLNGLIECGRCGRNYYGRVNKSSGDNFYMCSSKRYKHENCGNKAINRPKFDDFIWEVLTSSNLINILDLNIKGGTDKERINETKKQLDKLSKEINSITNKKNKAIQMTLDGIVSQKDMQSSLDSLNTKLESLEVMITNKKDELEYLLKSEGKLKNMKKELSTLKKDSPFEIKQKLLQKYIQRIYIESSDNNLYEVKIQFKSYSLDTSLYVINTSFGMIRKVTPIVNELVDYFYPKYGKPKDEIDVRGEYDNITFKNKMLDRVSNYQPKLMAYKSIVNTSLAYREHYRDNKDALKKYDGIHSNAYISDIKNRLMS</sequence>
<dbReference type="PANTHER" id="PTHR30461">
    <property type="entry name" value="DNA-INVERTASE FROM LAMBDOID PROPHAGE"/>
    <property type="match status" value="1"/>
</dbReference>
<protein>
    <submittedName>
        <fullName evidence="4">Recombinase family protein</fullName>
    </submittedName>
</protein>
<comment type="caution">
    <text evidence="4">The sequence shown here is derived from an EMBL/GenBank/DDBJ whole genome shotgun (WGS) entry which is preliminary data.</text>
</comment>
<dbReference type="InterPro" id="IPR011109">
    <property type="entry name" value="DNA_bind_recombinase_dom"/>
</dbReference>
<evidence type="ECO:0000259" key="3">
    <source>
        <dbReference type="PROSITE" id="PS51737"/>
    </source>
</evidence>
<proteinExistence type="predicted"/>
<dbReference type="EMBL" id="JAAIKD010000004">
    <property type="protein sequence ID" value="NEV94174.1"/>
    <property type="molecule type" value="Genomic_DNA"/>
</dbReference>
<dbReference type="Proteomes" id="UP000478505">
    <property type="component" value="Unassembled WGS sequence"/>
</dbReference>
<dbReference type="CDD" id="cd00338">
    <property type="entry name" value="Ser_Recombinase"/>
    <property type="match status" value="1"/>
</dbReference>
<dbReference type="SMART" id="SM00857">
    <property type="entry name" value="Resolvase"/>
    <property type="match status" value="1"/>
</dbReference>
<gene>
    <name evidence="4" type="ORF">G3567_08460</name>
</gene>
<dbReference type="InterPro" id="IPR025827">
    <property type="entry name" value="Zn_ribbon_recom_dom"/>
</dbReference>
<dbReference type="PROSITE" id="PS51737">
    <property type="entry name" value="RECOMBINASE_DNA_BIND"/>
    <property type="match status" value="1"/>
</dbReference>
<dbReference type="SUPFAM" id="SSF53041">
    <property type="entry name" value="Resolvase-like"/>
    <property type="match status" value="1"/>
</dbReference>
<dbReference type="InterPro" id="IPR038109">
    <property type="entry name" value="DNA_bind_recomb_sf"/>
</dbReference>
<dbReference type="PROSITE" id="PS51736">
    <property type="entry name" value="RECOMBINASES_3"/>
    <property type="match status" value="1"/>
</dbReference>
<feature type="coiled-coil region" evidence="1">
    <location>
        <begin position="377"/>
        <end position="463"/>
    </location>
</feature>
<accession>A0A6B3R9D2</accession>
<feature type="domain" description="Recombinase" evidence="3">
    <location>
        <begin position="156"/>
        <end position="290"/>
    </location>
</feature>
<dbReference type="InterPro" id="IPR036162">
    <property type="entry name" value="Resolvase-like_N_sf"/>
</dbReference>
<dbReference type="InterPro" id="IPR050639">
    <property type="entry name" value="SSR_resolvase"/>
</dbReference>
<organism evidence="4 5">
    <name type="scientific">Psychroflexus aurantiacus</name>
    <dbReference type="NCBI Taxonomy" id="2709310"/>
    <lineage>
        <taxon>Bacteria</taxon>
        <taxon>Pseudomonadati</taxon>
        <taxon>Bacteroidota</taxon>
        <taxon>Flavobacteriia</taxon>
        <taxon>Flavobacteriales</taxon>
        <taxon>Flavobacteriaceae</taxon>
        <taxon>Psychroflexus</taxon>
    </lineage>
</organism>
<name>A0A6B3R9D2_9FLAO</name>
<evidence type="ECO:0000313" key="5">
    <source>
        <dbReference type="Proteomes" id="UP000478505"/>
    </source>
</evidence>
<dbReference type="Gene3D" id="3.90.1750.20">
    <property type="entry name" value="Putative Large Serine Recombinase, Chain B, Domain 2"/>
    <property type="match status" value="1"/>
</dbReference>
<evidence type="ECO:0000256" key="1">
    <source>
        <dbReference type="SAM" id="Coils"/>
    </source>
</evidence>
<evidence type="ECO:0000313" key="4">
    <source>
        <dbReference type="EMBL" id="NEV94174.1"/>
    </source>
</evidence>
<reference evidence="4 5" key="1">
    <citation type="submission" date="2020-02" db="EMBL/GenBank/DDBJ databases">
        <title>Flavobacteriaceae Psychroflexus bacterium YR1-1, complete genome.</title>
        <authorList>
            <person name="Li Y."/>
            <person name="Wu S."/>
        </authorList>
    </citation>
    <scope>NUCLEOTIDE SEQUENCE [LARGE SCALE GENOMIC DNA]</scope>
    <source>
        <strain evidence="4 5">YR1-1</strain>
    </source>
</reference>
<dbReference type="Pfam" id="PF07508">
    <property type="entry name" value="Recombinase"/>
    <property type="match status" value="1"/>
</dbReference>
<dbReference type="PANTHER" id="PTHR30461:SF23">
    <property type="entry name" value="DNA RECOMBINASE-RELATED"/>
    <property type="match status" value="1"/>
</dbReference>
<dbReference type="GO" id="GO:0003677">
    <property type="term" value="F:DNA binding"/>
    <property type="evidence" value="ECO:0007669"/>
    <property type="project" value="InterPro"/>
</dbReference>
<dbReference type="InterPro" id="IPR006119">
    <property type="entry name" value="Resolv_N"/>
</dbReference>
<dbReference type="Gene3D" id="3.40.50.1390">
    <property type="entry name" value="Resolvase, N-terminal catalytic domain"/>
    <property type="match status" value="1"/>
</dbReference>
<keyword evidence="1" id="KW-0175">Coiled coil</keyword>
<feature type="domain" description="Resolvase/invertase-type recombinase catalytic" evidence="2">
    <location>
        <begin position="3"/>
        <end position="149"/>
    </location>
</feature>
<evidence type="ECO:0000259" key="2">
    <source>
        <dbReference type="PROSITE" id="PS51736"/>
    </source>
</evidence>
<dbReference type="Pfam" id="PF13408">
    <property type="entry name" value="Zn_ribbon_recom"/>
    <property type="match status" value="1"/>
</dbReference>
<dbReference type="AlphaFoldDB" id="A0A6B3R9D2"/>
<dbReference type="Pfam" id="PF00239">
    <property type="entry name" value="Resolvase"/>
    <property type="match status" value="1"/>
</dbReference>
<keyword evidence="5" id="KW-1185">Reference proteome</keyword>
<dbReference type="GO" id="GO:0000150">
    <property type="term" value="F:DNA strand exchange activity"/>
    <property type="evidence" value="ECO:0007669"/>
    <property type="project" value="InterPro"/>
</dbReference>
<dbReference type="RefSeq" id="WP_164004897.1">
    <property type="nucleotide sequence ID" value="NZ_JAAIKD010000004.1"/>
</dbReference>